<evidence type="ECO:0000259" key="8">
    <source>
        <dbReference type="Pfam" id="PF01095"/>
    </source>
</evidence>
<dbReference type="KEGG" id="mlr:MELLADRAFT_75334"/>
<dbReference type="GO" id="GO:0042545">
    <property type="term" value="P:cell wall modification"/>
    <property type="evidence" value="ECO:0007669"/>
    <property type="project" value="InterPro"/>
</dbReference>
<reference evidence="10" key="1">
    <citation type="journal article" date="2011" name="Proc. Natl. Acad. Sci. U.S.A.">
        <title>Obligate biotrophy features unraveled by the genomic analysis of rust fungi.</title>
        <authorList>
            <person name="Duplessis S."/>
            <person name="Cuomo C.A."/>
            <person name="Lin Y.-C."/>
            <person name="Aerts A."/>
            <person name="Tisserant E."/>
            <person name="Veneault-Fourrey C."/>
            <person name="Joly D.L."/>
            <person name="Hacquard S."/>
            <person name="Amselem J."/>
            <person name="Cantarel B.L."/>
            <person name="Chiu R."/>
            <person name="Coutinho P.M."/>
            <person name="Feau N."/>
            <person name="Field M."/>
            <person name="Frey P."/>
            <person name="Gelhaye E."/>
            <person name="Goldberg J."/>
            <person name="Grabherr M.G."/>
            <person name="Kodira C.D."/>
            <person name="Kohler A."/>
            <person name="Kuees U."/>
            <person name="Lindquist E.A."/>
            <person name="Lucas S.M."/>
            <person name="Mago R."/>
            <person name="Mauceli E."/>
            <person name="Morin E."/>
            <person name="Murat C."/>
            <person name="Pangilinan J.L."/>
            <person name="Park R."/>
            <person name="Pearson M."/>
            <person name="Quesneville H."/>
            <person name="Rouhier N."/>
            <person name="Sakthikumar S."/>
            <person name="Salamov A.A."/>
            <person name="Schmutz J."/>
            <person name="Selles B."/>
            <person name="Shapiro H."/>
            <person name="Tanguay P."/>
            <person name="Tuskan G.A."/>
            <person name="Henrissat B."/>
            <person name="Van de Peer Y."/>
            <person name="Rouze P."/>
            <person name="Ellis J.G."/>
            <person name="Dodds P.N."/>
            <person name="Schein J.E."/>
            <person name="Zhong S."/>
            <person name="Hamelin R.C."/>
            <person name="Grigoriev I.V."/>
            <person name="Szabo L.J."/>
            <person name="Martin F."/>
        </authorList>
    </citation>
    <scope>NUCLEOTIDE SEQUENCE [LARGE SCALE GENOMIC DNA]</scope>
    <source>
        <strain evidence="10">98AG31 / pathotype 3-4-7</strain>
    </source>
</reference>
<evidence type="ECO:0000256" key="4">
    <source>
        <dbReference type="ARBA" id="ARBA00022801"/>
    </source>
</evidence>
<dbReference type="STRING" id="747676.F4RWB5"/>
<dbReference type="InParanoid" id="F4RWB5"/>
<dbReference type="InterPro" id="IPR011050">
    <property type="entry name" value="Pectin_lyase_fold/virulence"/>
</dbReference>
<evidence type="ECO:0000256" key="5">
    <source>
        <dbReference type="ARBA" id="ARBA00023085"/>
    </source>
</evidence>
<sequence>MHLNLFFLLGGLMFAEQTIGGRIDESNYPQGTIVVQPGQGTLTAALAQLKGRSGPQAILLQPGDYYDNAVLKGYNAGVVLQGAQGSASSYRSNRVRVISSKKGLDVASALQVVADNVEVYSITFINNFGTGHDTQAVALTAAGNNQIYGQCSFQGYQDTLYDKSGKHLFDGCEIIGAMDFIFGSGTSFYSNPQIGILKSVSGGKQVITANRAGIFVFQNPNIQDIDGAAAQSTYYGRAWGSNPKVVMQNAKPPASLNKDGWNMKAAGNIEFSSAGFLEYPVAQTTNGHTSSKAYTKQEIFG</sequence>
<comment type="pathway">
    <text evidence="1">Glycan metabolism; pectin degradation; 2-dehydro-3-deoxy-D-gluconate from pectin: step 1/5.</text>
</comment>
<keyword evidence="5" id="KW-0063">Aspartyl esterase</keyword>
<comment type="similarity">
    <text evidence="2">Belongs to the pectinesterase family.</text>
</comment>
<evidence type="ECO:0000256" key="2">
    <source>
        <dbReference type="ARBA" id="ARBA00008891"/>
    </source>
</evidence>
<feature type="domain" description="Pectinesterase catalytic" evidence="8">
    <location>
        <begin position="41"/>
        <end position="279"/>
    </location>
</feature>
<dbReference type="GO" id="GO:0030599">
    <property type="term" value="F:pectinesterase activity"/>
    <property type="evidence" value="ECO:0007669"/>
    <property type="project" value="UniProtKB-EC"/>
</dbReference>
<dbReference type="EC" id="3.1.1.11" evidence="3"/>
<name>F4RWB5_MELLP</name>
<keyword evidence="4" id="KW-0378">Hydrolase</keyword>
<organism evidence="10">
    <name type="scientific">Melampsora larici-populina (strain 98AG31 / pathotype 3-4-7)</name>
    <name type="common">Poplar leaf rust fungus</name>
    <dbReference type="NCBI Taxonomy" id="747676"/>
    <lineage>
        <taxon>Eukaryota</taxon>
        <taxon>Fungi</taxon>
        <taxon>Dikarya</taxon>
        <taxon>Basidiomycota</taxon>
        <taxon>Pucciniomycotina</taxon>
        <taxon>Pucciniomycetes</taxon>
        <taxon>Pucciniales</taxon>
        <taxon>Melampsoraceae</taxon>
        <taxon>Melampsora</taxon>
    </lineage>
</organism>
<keyword evidence="7" id="KW-0732">Signal</keyword>
<evidence type="ECO:0000313" key="9">
    <source>
        <dbReference type="EMBL" id="EGG03351.1"/>
    </source>
</evidence>
<feature type="signal peptide" evidence="7">
    <location>
        <begin position="1"/>
        <end position="20"/>
    </location>
</feature>
<evidence type="ECO:0000256" key="3">
    <source>
        <dbReference type="ARBA" id="ARBA00013229"/>
    </source>
</evidence>
<dbReference type="OrthoDB" id="2019149at2759"/>
<dbReference type="Gene3D" id="2.160.20.10">
    <property type="entry name" value="Single-stranded right-handed beta-helix, Pectin lyase-like"/>
    <property type="match status" value="1"/>
</dbReference>
<dbReference type="RefSeq" id="XP_007413486.1">
    <property type="nucleotide sequence ID" value="XM_007413424.1"/>
</dbReference>
<dbReference type="Pfam" id="PF01095">
    <property type="entry name" value="Pectinesterase"/>
    <property type="match status" value="1"/>
</dbReference>
<proteinExistence type="inferred from homology"/>
<dbReference type="EMBL" id="GL883125">
    <property type="protein sequence ID" value="EGG03351.1"/>
    <property type="molecule type" value="Genomic_DNA"/>
</dbReference>
<dbReference type="AlphaFoldDB" id="F4RWB5"/>
<dbReference type="Proteomes" id="UP000001072">
    <property type="component" value="Unassembled WGS sequence"/>
</dbReference>
<dbReference type="PANTHER" id="PTHR31321:SF57">
    <property type="entry name" value="PECTINESTERASE 53-RELATED"/>
    <property type="match status" value="1"/>
</dbReference>
<dbReference type="SUPFAM" id="SSF51126">
    <property type="entry name" value="Pectin lyase-like"/>
    <property type="match status" value="1"/>
</dbReference>
<dbReference type="VEuPathDB" id="FungiDB:MELLADRAFT_75334"/>
<evidence type="ECO:0000256" key="1">
    <source>
        <dbReference type="ARBA" id="ARBA00005184"/>
    </source>
</evidence>
<dbReference type="UniPathway" id="UPA00545">
    <property type="reaction ID" value="UER00823"/>
</dbReference>
<dbReference type="InterPro" id="IPR012334">
    <property type="entry name" value="Pectin_lyas_fold"/>
</dbReference>
<evidence type="ECO:0000256" key="7">
    <source>
        <dbReference type="SAM" id="SignalP"/>
    </source>
</evidence>
<dbReference type="InterPro" id="IPR000070">
    <property type="entry name" value="Pectinesterase_cat"/>
</dbReference>
<dbReference type="eggNOG" id="ENOG502QQVX">
    <property type="taxonomic scope" value="Eukaryota"/>
</dbReference>
<feature type="chain" id="PRO_5011111647" description="pectinesterase" evidence="7">
    <location>
        <begin position="21"/>
        <end position="301"/>
    </location>
</feature>
<dbReference type="GeneID" id="18932640"/>
<dbReference type="HOGENOM" id="CLU_924630_0_0_1"/>
<evidence type="ECO:0000313" key="10">
    <source>
        <dbReference type="Proteomes" id="UP000001072"/>
    </source>
</evidence>
<accession>F4RWB5</accession>
<dbReference type="GO" id="GO:0045490">
    <property type="term" value="P:pectin catabolic process"/>
    <property type="evidence" value="ECO:0007669"/>
    <property type="project" value="UniProtKB-UniPathway"/>
</dbReference>
<evidence type="ECO:0000256" key="6">
    <source>
        <dbReference type="ARBA" id="ARBA00042203"/>
    </source>
</evidence>
<dbReference type="PANTHER" id="PTHR31321">
    <property type="entry name" value="ACYL-COA THIOESTER HYDROLASE YBHC-RELATED"/>
    <property type="match status" value="1"/>
</dbReference>
<keyword evidence="10" id="KW-1185">Reference proteome</keyword>
<gene>
    <name evidence="9" type="ORF">MELLADRAFT_75334</name>
</gene>
<protein>
    <recommendedName>
        <fullName evidence="3">pectinesterase</fullName>
        <ecNumber evidence="3">3.1.1.11</ecNumber>
    </recommendedName>
    <alternativeName>
        <fullName evidence="6">Pectin methylesterase A</fullName>
    </alternativeName>
</protein>